<reference evidence="2 3" key="1">
    <citation type="submission" date="2014-06" db="EMBL/GenBank/DDBJ databases">
        <title>Whole Genome Sequences of Three Symbiotic Endozoicomonas Bacteria.</title>
        <authorList>
            <person name="Neave M.J."/>
            <person name="Apprill A."/>
            <person name="Voolstra C.R."/>
        </authorList>
    </citation>
    <scope>NUCLEOTIDE SEQUENCE [LARGE SCALE GENOMIC DNA]</scope>
    <source>
        <strain evidence="2 3">DSM 22380</strain>
    </source>
</reference>
<feature type="domain" description="DNA-binding protein H-NS-like N-terminal" evidence="1">
    <location>
        <begin position="5"/>
        <end position="80"/>
    </location>
</feature>
<dbReference type="Proteomes" id="UP000027997">
    <property type="component" value="Unassembled WGS sequence"/>
</dbReference>
<dbReference type="InterPro" id="IPR054180">
    <property type="entry name" value="H-NS-like_N"/>
</dbReference>
<dbReference type="Pfam" id="PF22470">
    <property type="entry name" value="Histone_HNS_N"/>
    <property type="match status" value="1"/>
</dbReference>
<protein>
    <recommendedName>
        <fullName evidence="1">DNA-binding protein H-NS-like N-terminal domain-containing protein</fullName>
    </recommendedName>
</protein>
<name>A0A081K6B6_9GAMM</name>
<dbReference type="EMBL" id="JOJP01000001">
    <property type="protein sequence ID" value="KEI69692.1"/>
    <property type="molecule type" value="Genomic_DNA"/>
</dbReference>
<dbReference type="AlphaFoldDB" id="A0A081K6B6"/>
<evidence type="ECO:0000313" key="2">
    <source>
        <dbReference type="EMBL" id="KEI69692.1"/>
    </source>
</evidence>
<organism evidence="2 3">
    <name type="scientific">Endozoicomonas elysicola</name>
    <dbReference type="NCBI Taxonomy" id="305900"/>
    <lineage>
        <taxon>Bacteria</taxon>
        <taxon>Pseudomonadati</taxon>
        <taxon>Pseudomonadota</taxon>
        <taxon>Gammaproteobacteria</taxon>
        <taxon>Oceanospirillales</taxon>
        <taxon>Endozoicomonadaceae</taxon>
        <taxon>Endozoicomonas</taxon>
    </lineage>
</organism>
<dbReference type="Gene3D" id="1.10.287.1050">
    <property type="entry name" value="H-NS histone-like proteins"/>
    <property type="match status" value="1"/>
</dbReference>
<evidence type="ECO:0000259" key="1">
    <source>
        <dbReference type="Pfam" id="PF22470"/>
    </source>
</evidence>
<comment type="caution">
    <text evidence="2">The sequence shown here is derived from an EMBL/GenBank/DDBJ whole genome shotgun (WGS) entry which is preliminary data.</text>
</comment>
<accession>A0A081K6B6</accession>
<dbReference type="RefSeq" id="WP_020582173.1">
    <property type="nucleotide sequence ID" value="NZ_JOJP01000001.1"/>
</dbReference>
<proteinExistence type="predicted"/>
<dbReference type="InterPro" id="IPR027454">
    <property type="entry name" value="Histone_HNS_N"/>
</dbReference>
<evidence type="ECO:0000313" key="3">
    <source>
        <dbReference type="Proteomes" id="UP000027997"/>
    </source>
</evidence>
<gene>
    <name evidence="2" type="ORF">GV64_02080</name>
</gene>
<dbReference type="GO" id="GO:0046983">
    <property type="term" value="F:protein dimerization activity"/>
    <property type="evidence" value="ECO:0007669"/>
    <property type="project" value="InterPro"/>
</dbReference>
<keyword evidence="3" id="KW-1185">Reference proteome</keyword>
<sequence length="140" mass="16275">MKLLDELHHRLGSKSRIRSLFKDVSVQDLEKMLDRLKEVHKEKLQSRVKEDAKRQKKMTDIAAIQKEMADLGITLSDLDSLNDSGKSSKRRRTVAKHTFQYENAAGQTVLWEGSTTGRLPKDFQEYLERTQKKRAECIMK</sequence>